<keyword evidence="3" id="KW-1185">Reference proteome</keyword>
<dbReference type="EMBL" id="FCOR01000005">
    <property type="protein sequence ID" value="CVK16172.1"/>
    <property type="molecule type" value="Genomic_DNA"/>
</dbReference>
<organism evidence="2 3">
    <name type="scientific">Apibacter mensalis</name>
    <dbReference type="NCBI Taxonomy" id="1586267"/>
    <lineage>
        <taxon>Bacteria</taxon>
        <taxon>Pseudomonadati</taxon>
        <taxon>Bacteroidota</taxon>
        <taxon>Flavobacteriia</taxon>
        <taxon>Flavobacteriales</taxon>
        <taxon>Weeksellaceae</taxon>
        <taxon>Apibacter</taxon>
    </lineage>
</organism>
<dbReference type="OrthoDB" id="1367458at2"/>
<protein>
    <submittedName>
        <fullName evidence="2">Uncharacterized protein</fullName>
    </submittedName>
</protein>
<evidence type="ECO:0000313" key="2">
    <source>
        <dbReference type="EMBL" id="CVK16172.1"/>
    </source>
</evidence>
<sequence>MSETAAGIDGTKIGGTLFFGTVSGGFGAVLTNGNFWQGAATCLIVSGLNHVAHREDNVEENKTIEIENDCITCPKEGKEGENYFDWLNGINYYYNKGQWITNLLIGGSGSLELINPNKIFKIPSLLEKSYEIIKSGVTLDKIIDFFASEHRSNKRPSNWNKHTKPRAGRDNTKNRQKPNWNQNPNKRK</sequence>
<dbReference type="RefSeq" id="WP_055425382.1">
    <property type="nucleotide sequence ID" value="NZ_FCOR01000005.1"/>
</dbReference>
<dbReference type="Proteomes" id="UP000182761">
    <property type="component" value="Unassembled WGS sequence"/>
</dbReference>
<dbReference type="STRING" id="1586267.GCA_001418685_01017"/>
<reference evidence="2 3" key="1">
    <citation type="submission" date="2016-01" db="EMBL/GenBank/DDBJ databases">
        <authorList>
            <person name="McClelland M."/>
            <person name="Jain A."/>
            <person name="Saraogi P."/>
            <person name="Mendelson R."/>
            <person name="Westerman R."/>
            <person name="SanMiguel P."/>
            <person name="Csonka L."/>
        </authorList>
    </citation>
    <scope>NUCLEOTIDE SEQUENCE [LARGE SCALE GENOMIC DNA]</scope>
    <source>
        <strain evidence="2 3">R-53146</strain>
    </source>
</reference>
<gene>
    <name evidence="2" type="ORF">Ga0061079_105131</name>
</gene>
<evidence type="ECO:0000313" key="3">
    <source>
        <dbReference type="Proteomes" id="UP000182761"/>
    </source>
</evidence>
<proteinExistence type="predicted"/>
<feature type="region of interest" description="Disordered" evidence="1">
    <location>
        <begin position="152"/>
        <end position="188"/>
    </location>
</feature>
<dbReference type="AlphaFoldDB" id="A0A0X3AP95"/>
<name>A0A0X3AP95_9FLAO</name>
<feature type="compositionally biased region" description="Polar residues" evidence="1">
    <location>
        <begin position="177"/>
        <end position="188"/>
    </location>
</feature>
<evidence type="ECO:0000256" key="1">
    <source>
        <dbReference type="SAM" id="MobiDB-lite"/>
    </source>
</evidence>
<accession>A0A0X3AP95</accession>